<evidence type="ECO:0000256" key="1">
    <source>
        <dbReference type="SAM" id="Phobius"/>
    </source>
</evidence>
<keyword evidence="4" id="KW-1185">Reference proteome</keyword>
<protein>
    <recommendedName>
        <fullName evidence="5">Extracellular membrane protein CFEM domain-containing protein</fullName>
    </recommendedName>
</protein>
<accession>A0A5C2SA45</accession>
<keyword evidence="1" id="KW-1133">Transmembrane helix</keyword>
<name>A0A5C2SA45_9APHY</name>
<dbReference type="OrthoDB" id="2953532at2759"/>
<keyword evidence="1" id="KW-0812">Transmembrane</keyword>
<gene>
    <name evidence="3" type="ORF">L227DRAFT_574890</name>
</gene>
<keyword evidence="1" id="KW-0472">Membrane</keyword>
<evidence type="ECO:0000313" key="3">
    <source>
        <dbReference type="EMBL" id="RPD60725.1"/>
    </source>
</evidence>
<evidence type="ECO:0000313" key="4">
    <source>
        <dbReference type="Proteomes" id="UP000313359"/>
    </source>
</evidence>
<evidence type="ECO:0000256" key="2">
    <source>
        <dbReference type="SAM" id="SignalP"/>
    </source>
</evidence>
<feature type="chain" id="PRO_5022667978" description="Extracellular membrane protein CFEM domain-containing protein" evidence="2">
    <location>
        <begin position="24"/>
        <end position="191"/>
    </location>
</feature>
<reference evidence="3" key="1">
    <citation type="journal article" date="2018" name="Genome Biol. Evol.">
        <title>Genomics and development of Lentinus tigrinus, a white-rot wood-decaying mushroom with dimorphic fruiting bodies.</title>
        <authorList>
            <person name="Wu B."/>
            <person name="Xu Z."/>
            <person name="Knudson A."/>
            <person name="Carlson A."/>
            <person name="Chen N."/>
            <person name="Kovaka S."/>
            <person name="LaButti K."/>
            <person name="Lipzen A."/>
            <person name="Pennachio C."/>
            <person name="Riley R."/>
            <person name="Schakwitz W."/>
            <person name="Umezawa K."/>
            <person name="Ohm R.A."/>
            <person name="Grigoriev I.V."/>
            <person name="Nagy L.G."/>
            <person name="Gibbons J."/>
            <person name="Hibbett D."/>
        </authorList>
    </citation>
    <scope>NUCLEOTIDE SEQUENCE [LARGE SCALE GENOMIC DNA]</scope>
    <source>
        <strain evidence="3">ALCF2SS1-6</strain>
    </source>
</reference>
<proteinExistence type="predicted"/>
<feature type="transmembrane region" description="Helical" evidence="1">
    <location>
        <begin position="170"/>
        <end position="189"/>
    </location>
</feature>
<dbReference type="AlphaFoldDB" id="A0A5C2SA45"/>
<dbReference type="EMBL" id="ML122264">
    <property type="protein sequence ID" value="RPD60725.1"/>
    <property type="molecule type" value="Genomic_DNA"/>
</dbReference>
<feature type="signal peptide" evidence="2">
    <location>
        <begin position="1"/>
        <end position="23"/>
    </location>
</feature>
<organism evidence="3 4">
    <name type="scientific">Lentinus tigrinus ALCF2SS1-6</name>
    <dbReference type="NCBI Taxonomy" id="1328759"/>
    <lineage>
        <taxon>Eukaryota</taxon>
        <taxon>Fungi</taxon>
        <taxon>Dikarya</taxon>
        <taxon>Basidiomycota</taxon>
        <taxon>Agaricomycotina</taxon>
        <taxon>Agaricomycetes</taxon>
        <taxon>Polyporales</taxon>
        <taxon>Polyporaceae</taxon>
        <taxon>Lentinus</taxon>
    </lineage>
</organism>
<dbReference type="STRING" id="1328759.A0A5C2SA45"/>
<sequence>MVRSPLSCFLVAFFALLVGRVAAQASLTINVGLSTGNVTAADFLKPNDPVLGDCTQECTAAESVISACTNNACLCNANATDATAAIPPIVKCEQCMFNALITRNTVPQDPRAGQSSALSAYLAACNTANITVTAADGTPSTLTVAAAAAVLTSPPNWDGPFGQGLNTGTTVITVIAATILGGGLIGVLVTM</sequence>
<evidence type="ECO:0008006" key="5">
    <source>
        <dbReference type="Google" id="ProtNLM"/>
    </source>
</evidence>
<dbReference type="Proteomes" id="UP000313359">
    <property type="component" value="Unassembled WGS sequence"/>
</dbReference>
<keyword evidence="2" id="KW-0732">Signal</keyword>